<dbReference type="EMBL" id="JBHTCP010000004">
    <property type="protein sequence ID" value="MFC7370615.1"/>
    <property type="molecule type" value="Genomic_DNA"/>
</dbReference>
<evidence type="ECO:0000313" key="3">
    <source>
        <dbReference type="Proteomes" id="UP001596549"/>
    </source>
</evidence>
<dbReference type="PANTHER" id="PTHR41271">
    <property type="entry name" value="DUF402 DOMAIN-CONTAINING PROTEIN"/>
    <property type="match status" value="1"/>
</dbReference>
<sequence length="179" mass="20756">MEKKSGSHNELTCVTSKRYAQTFIDEDHFKGYITLIEVLGVTEPLYKRCGETEHCVIDEGYMVLQQFPHQEHHTVTTMFNEKGEVIQWYIDVCADTGVKDGIPYMKDLYLDIVVLPSGEVIRLDADELEEAYEKGKISEELYKLAWEESDKLYQQCINNQFSLLNMVHEHKDQLSGKLL</sequence>
<proteinExistence type="predicted"/>
<evidence type="ECO:0000259" key="1">
    <source>
        <dbReference type="Pfam" id="PF04167"/>
    </source>
</evidence>
<comment type="caution">
    <text evidence="2">The sequence shown here is derived from an EMBL/GenBank/DDBJ whole genome shotgun (WGS) entry which is preliminary data.</text>
</comment>
<dbReference type="InterPro" id="IPR007295">
    <property type="entry name" value="DUF402"/>
</dbReference>
<dbReference type="RefSeq" id="WP_379746238.1">
    <property type="nucleotide sequence ID" value="NZ_JBHTCP010000004.1"/>
</dbReference>
<gene>
    <name evidence="2" type="ORF">ACFQPF_02875</name>
</gene>
<evidence type="ECO:0000313" key="2">
    <source>
        <dbReference type="EMBL" id="MFC7370615.1"/>
    </source>
</evidence>
<accession>A0ABW2NIW5</accession>
<feature type="domain" description="DUF402" evidence="1">
    <location>
        <begin position="62"/>
        <end position="160"/>
    </location>
</feature>
<dbReference type="SUPFAM" id="SSF159234">
    <property type="entry name" value="FomD-like"/>
    <property type="match status" value="1"/>
</dbReference>
<name>A0ABW2NIW5_9BACL</name>
<organism evidence="2 3">
    <name type="scientific">Fictibacillus iocasae</name>
    <dbReference type="NCBI Taxonomy" id="2715437"/>
    <lineage>
        <taxon>Bacteria</taxon>
        <taxon>Bacillati</taxon>
        <taxon>Bacillota</taxon>
        <taxon>Bacilli</taxon>
        <taxon>Bacillales</taxon>
        <taxon>Fictibacillaceae</taxon>
        <taxon>Fictibacillus</taxon>
    </lineage>
</organism>
<dbReference type="Gene3D" id="2.40.380.10">
    <property type="entry name" value="FomD-like"/>
    <property type="match status" value="1"/>
</dbReference>
<dbReference type="InterPro" id="IPR035930">
    <property type="entry name" value="FomD-like_sf"/>
</dbReference>
<reference evidence="3" key="1">
    <citation type="journal article" date="2019" name="Int. J. Syst. Evol. Microbiol.">
        <title>The Global Catalogue of Microorganisms (GCM) 10K type strain sequencing project: providing services to taxonomists for standard genome sequencing and annotation.</title>
        <authorList>
            <consortium name="The Broad Institute Genomics Platform"/>
            <consortium name="The Broad Institute Genome Sequencing Center for Infectious Disease"/>
            <person name="Wu L."/>
            <person name="Ma J."/>
        </authorList>
    </citation>
    <scope>NUCLEOTIDE SEQUENCE [LARGE SCALE GENOMIC DNA]</scope>
    <source>
        <strain evidence="3">NBRC 106396</strain>
    </source>
</reference>
<protein>
    <submittedName>
        <fullName evidence="2">DUF402 domain-containing protein</fullName>
    </submittedName>
</protein>
<dbReference type="PANTHER" id="PTHR41271:SF1">
    <property type="entry name" value="DUF402 DOMAIN-CONTAINING PROTEIN"/>
    <property type="match status" value="1"/>
</dbReference>
<dbReference type="Proteomes" id="UP001596549">
    <property type="component" value="Unassembled WGS sequence"/>
</dbReference>
<keyword evidence="3" id="KW-1185">Reference proteome</keyword>
<dbReference type="Pfam" id="PF04167">
    <property type="entry name" value="DUF402"/>
    <property type="match status" value="1"/>
</dbReference>